<dbReference type="Proteomes" id="UP000264800">
    <property type="component" value="Unplaced"/>
</dbReference>
<proteinExistence type="predicted"/>
<organism evidence="1 2">
    <name type="scientific">Kryptolebias marmoratus</name>
    <name type="common">Mangrove killifish</name>
    <name type="synonym">Rivulus marmoratus</name>
    <dbReference type="NCBI Taxonomy" id="37003"/>
    <lineage>
        <taxon>Eukaryota</taxon>
        <taxon>Metazoa</taxon>
        <taxon>Chordata</taxon>
        <taxon>Craniata</taxon>
        <taxon>Vertebrata</taxon>
        <taxon>Euteleostomi</taxon>
        <taxon>Actinopterygii</taxon>
        <taxon>Neopterygii</taxon>
        <taxon>Teleostei</taxon>
        <taxon>Neoteleostei</taxon>
        <taxon>Acanthomorphata</taxon>
        <taxon>Ovalentaria</taxon>
        <taxon>Atherinomorphae</taxon>
        <taxon>Cyprinodontiformes</taxon>
        <taxon>Rivulidae</taxon>
        <taxon>Kryptolebias</taxon>
    </lineage>
</organism>
<dbReference type="Ensembl" id="ENSKMAT00000006503.1">
    <property type="protein sequence ID" value="ENSKMAP00000006395.1"/>
    <property type="gene ID" value="ENSKMAG00000004851.1"/>
</dbReference>
<dbReference type="AlphaFoldDB" id="A0A3Q2ZTA5"/>
<evidence type="ECO:0000313" key="1">
    <source>
        <dbReference type="Ensembl" id="ENSKMAP00000006395.1"/>
    </source>
</evidence>
<evidence type="ECO:0000313" key="2">
    <source>
        <dbReference type="Proteomes" id="UP000264800"/>
    </source>
</evidence>
<reference evidence="1" key="1">
    <citation type="submission" date="2025-08" db="UniProtKB">
        <authorList>
            <consortium name="Ensembl"/>
        </authorList>
    </citation>
    <scope>IDENTIFICATION</scope>
</reference>
<protein>
    <submittedName>
        <fullName evidence="1">Uncharacterized protein</fullName>
    </submittedName>
</protein>
<name>A0A3Q2ZTA5_KRYMA</name>
<keyword evidence="2" id="KW-1185">Reference proteome</keyword>
<accession>A0A3Q2ZTA5</accession>
<reference evidence="1" key="2">
    <citation type="submission" date="2025-09" db="UniProtKB">
        <authorList>
            <consortium name="Ensembl"/>
        </authorList>
    </citation>
    <scope>IDENTIFICATION</scope>
</reference>
<sequence>ESFVFLFSLIFFHIINKKILKNSITKYFTDCIVMLYVKKNIYIYSHFTQKAVKKIEIAGENQCMAKCKNACVGFLDVLQFSLGLFSENC</sequence>